<dbReference type="CDD" id="cd11448">
    <property type="entry name" value="bHLH_AtFAMA_like"/>
    <property type="match status" value="1"/>
</dbReference>
<feature type="compositionally biased region" description="Gly residues" evidence="6">
    <location>
        <begin position="73"/>
        <end position="85"/>
    </location>
</feature>
<evidence type="ECO:0000256" key="4">
    <source>
        <dbReference type="ARBA" id="ARBA00023163"/>
    </source>
</evidence>
<keyword evidence="3" id="KW-0238">DNA-binding</keyword>
<keyword evidence="5" id="KW-0539">Nucleus</keyword>
<feature type="compositionally biased region" description="Basic residues" evidence="6">
    <location>
        <begin position="115"/>
        <end position="126"/>
    </location>
</feature>
<evidence type="ECO:0000259" key="7">
    <source>
        <dbReference type="PROSITE" id="PS50888"/>
    </source>
</evidence>
<dbReference type="GO" id="GO:0000978">
    <property type="term" value="F:RNA polymerase II cis-regulatory region sequence-specific DNA binding"/>
    <property type="evidence" value="ECO:0007669"/>
    <property type="project" value="TreeGrafter"/>
</dbReference>
<dbReference type="PANTHER" id="PTHR11969:SF86">
    <property type="entry name" value="TRANSCRIPTION FACTOR BHLH71"/>
    <property type="match status" value="1"/>
</dbReference>
<dbReference type="Gene3D" id="4.10.280.10">
    <property type="entry name" value="Helix-loop-helix DNA-binding domain"/>
    <property type="match status" value="1"/>
</dbReference>
<dbReference type="PANTHER" id="PTHR11969">
    <property type="entry name" value="MAX DIMERIZATION, MAD"/>
    <property type="match status" value="1"/>
</dbReference>
<dbReference type="GO" id="GO:0005634">
    <property type="term" value="C:nucleus"/>
    <property type="evidence" value="ECO:0007669"/>
    <property type="project" value="UniProtKB-SubCell"/>
</dbReference>
<dbReference type="EMBL" id="JAXQNO010000002">
    <property type="protein sequence ID" value="KAK4803278.1"/>
    <property type="molecule type" value="Genomic_DNA"/>
</dbReference>
<comment type="subcellular location">
    <subcellularLocation>
        <location evidence="1">Nucleus</location>
    </subcellularLocation>
</comment>
<keyword evidence="4" id="KW-0804">Transcription</keyword>
<accession>A0AAN7M5J7</accession>
<dbReference type="SMART" id="SM00353">
    <property type="entry name" value="HLH"/>
    <property type="match status" value="1"/>
</dbReference>
<dbReference type="InterPro" id="IPR011598">
    <property type="entry name" value="bHLH_dom"/>
</dbReference>
<dbReference type="SUPFAM" id="SSF47459">
    <property type="entry name" value="HLH, helix-loop-helix DNA-binding domain"/>
    <property type="match status" value="1"/>
</dbReference>
<dbReference type="GO" id="GO:0046983">
    <property type="term" value="F:protein dimerization activity"/>
    <property type="evidence" value="ECO:0007669"/>
    <property type="project" value="InterPro"/>
</dbReference>
<evidence type="ECO:0000313" key="9">
    <source>
        <dbReference type="Proteomes" id="UP001346149"/>
    </source>
</evidence>
<dbReference type="Pfam" id="PF00010">
    <property type="entry name" value="HLH"/>
    <property type="match status" value="1"/>
</dbReference>
<feature type="region of interest" description="Disordered" evidence="6">
    <location>
        <begin position="69"/>
        <end position="135"/>
    </location>
</feature>
<sequence>MALDALSSNEFLNFIIYDTISSTPNYSSFDSSDITPTLTVPTDADAPAAAAAAAAFVFETNNHVLLDPVDQGSKGGGEGDGGGRACSGSPSSMNVHVPTGTKPNARKASLGAQQGRKKRRRRPKVCKNKEEAETQRMTHITVERNRRKQMNEHLAVLRSLMPESYVQRGDQASIVGGAIEFVKELEHLLQSLETQKLQQKLILEEDQFQSQASAEGAAEDGVTRFMTPPFSHFFMYPQYTWCQLPNNNVHAKYSASSSSSSSSSRTCSGANMVNNGGTVSGGGSAMSSVADIEVTLIETHANLRILSRKRPRQLSRLVAGFHTLHLSILHLNVATLHPLVLYSISAKVEEGSQLTTVDDIAGAVHHMLRIIEAEGALS</sequence>
<evidence type="ECO:0000256" key="1">
    <source>
        <dbReference type="ARBA" id="ARBA00004123"/>
    </source>
</evidence>
<keyword evidence="2" id="KW-0805">Transcription regulation</keyword>
<dbReference type="InterPro" id="IPR036638">
    <property type="entry name" value="HLH_DNA-bd_sf"/>
</dbReference>
<dbReference type="GO" id="GO:0000981">
    <property type="term" value="F:DNA-binding transcription factor activity, RNA polymerase II-specific"/>
    <property type="evidence" value="ECO:0007669"/>
    <property type="project" value="TreeGrafter"/>
</dbReference>
<evidence type="ECO:0000256" key="2">
    <source>
        <dbReference type="ARBA" id="ARBA00023015"/>
    </source>
</evidence>
<dbReference type="Proteomes" id="UP001346149">
    <property type="component" value="Unassembled WGS sequence"/>
</dbReference>
<keyword evidence="9" id="KW-1185">Reference proteome</keyword>
<dbReference type="PROSITE" id="PS50888">
    <property type="entry name" value="BHLH"/>
    <property type="match status" value="1"/>
</dbReference>
<comment type="caution">
    <text evidence="8">The sequence shown here is derived from an EMBL/GenBank/DDBJ whole genome shotgun (WGS) entry which is preliminary data.</text>
</comment>
<proteinExistence type="predicted"/>
<protein>
    <recommendedName>
        <fullName evidence="7">BHLH domain-containing protein</fullName>
    </recommendedName>
</protein>
<dbReference type="AlphaFoldDB" id="A0AAN7M5J7"/>
<feature type="domain" description="BHLH" evidence="7">
    <location>
        <begin position="134"/>
        <end position="185"/>
    </location>
</feature>
<evidence type="ECO:0000256" key="3">
    <source>
        <dbReference type="ARBA" id="ARBA00023125"/>
    </source>
</evidence>
<name>A0AAN7M5J7_TRANT</name>
<reference evidence="8 9" key="1">
    <citation type="journal article" date="2023" name="Hortic Res">
        <title>Pangenome of water caltrop reveals structural variations and asymmetric subgenome divergence after allopolyploidization.</title>
        <authorList>
            <person name="Zhang X."/>
            <person name="Chen Y."/>
            <person name="Wang L."/>
            <person name="Yuan Y."/>
            <person name="Fang M."/>
            <person name="Shi L."/>
            <person name="Lu R."/>
            <person name="Comes H.P."/>
            <person name="Ma Y."/>
            <person name="Chen Y."/>
            <person name="Huang G."/>
            <person name="Zhou Y."/>
            <person name="Zheng Z."/>
            <person name="Qiu Y."/>
        </authorList>
    </citation>
    <scope>NUCLEOTIDE SEQUENCE [LARGE SCALE GENOMIC DNA]</scope>
    <source>
        <strain evidence="8">F231</strain>
    </source>
</reference>
<evidence type="ECO:0000313" key="8">
    <source>
        <dbReference type="EMBL" id="KAK4803278.1"/>
    </source>
</evidence>
<evidence type="ECO:0000256" key="5">
    <source>
        <dbReference type="ARBA" id="ARBA00023242"/>
    </source>
</evidence>
<gene>
    <name evidence="8" type="ORF">SAY86_001481</name>
</gene>
<evidence type="ECO:0000256" key="6">
    <source>
        <dbReference type="SAM" id="MobiDB-lite"/>
    </source>
</evidence>
<organism evidence="8 9">
    <name type="scientific">Trapa natans</name>
    <name type="common">Water chestnut</name>
    <dbReference type="NCBI Taxonomy" id="22666"/>
    <lineage>
        <taxon>Eukaryota</taxon>
        <taxon>Viridiplantae</taxon>
        <taxon>Streptophyta</taxon>
        <taxon>Embryophyta</taxon>
        <taxon>Tracheophyta</taxon>
        <taxon>Spermatophyta</taxon>
        <taxon>Magnoliopsida</taxon>
        <taxon>eudicotyledons</taxon>
        <taxon>Gunneridae</taxon>
        <taxon>Pentapetalae</taxon>
        <taxon>rosids</taxon>
        <taxon>malvids</taxon>
        <taxon>Myrtales</taxon>
        <taxon>Lythraceae</taxon>
        <taxon>Trapa</taxon>
    </lineage>
</organism>